<keyword evidence="2" id="KW-0808">Transferase</keyword>
<sequence>MEPLIRLLTEEDYPLVKGMVTGLEDDYVVRIFDKLSRDQNRMFGLFMEGRLVSLSGYSIYANRYAMLGRLRSHTAYKGYGYSTQLMKHMLDEVFKQEEIQWVGANTQEHNFPAQRVIEKVGLTPQIALHGAVTDHVNTLHGGNTPWGKVDSLDRKKDWIEKAFIQPERIFPYECYYPFPSSFDLFPDGLLKQWNFYENEEGTRMLITKYDQKKNHYLHTVYPWSDFMKQPGLWETISLDFNQLKEQTGGESTYIWMDMTKQEASTLPDDHSFNLPSPWILYGIDRPKWQSMRIHTGIPSR</sequence>
<accession>A0ABV7A9N4</accession>
<dbReference type="EMBL" id="JBHRRZ010000039">
    <property type="protein sequence ID" value="MFC2949797.1"/>
    <property type="molecule type" value="Genomic_DNA"/>
</dbReference>
<organism evidence="2 3">
    <name type="scientific">Virgibacillus sediminis</name>
    <dbReference type="NCBI Taxonomy" id="202260"/>
    <lineage>
        <taxon>Bacteria</taxon>
        <taxon>Bacillati</taxon>
        <taxon>Bacillota</taxon>
        <taxon>Bacilli</taxon>
        <taxon>Bacillales</taxon>
        <taxon>Bacillaceae</taxon>
        <taxon>Virgibacillus</taxon>
    </lineage>
</organism>
<gene>
    <name evidence="2" type="ORF">ACFODW_15855</name>
</gene>
<dbReference type="Pfam" id="PF00583">
    <property type="entry name" value="Acetyltransf_1"/>
    <property type="match status" value="1"/>
</dbReference>
<dbReference type="Proteomes" id="UP001595387">
    <property type="component" value="Unassembled WGS sequence"/>
</dbReference>
<evidence type="ECO:0000313" key="2">
    <source>
        <dbReference type="EMBL" id="MFC2949797.1"/>
    </source>
</evidence>
<dbReference type="RefSeq" id="WP_390307767.1">
    <property type="nucleotide sequence ID" value="NZ_JBHRRZ010000039.1"/>
</dbReference>
<evidence type="ECO:0000313" key="3">
    <source>
        <dbReference type="Proteomes" id="UP001595387"/>
    </source>
</evidence>
<reference evidence="3" key="1">
    <citation type="journal article" date="2019" name="Int. J. Syst. Evol. Microbiol.">
        <title>The Global Catalogue of Microorganisms (GCM) 10K type strain sequencing project: providing services to taxonomists for standard genome sequencing and annotation.</title>
        <authorList>
            <consortium name="The Broad Institute Genomics Platform"/>
            <consortium name="The Broad Institute Genome Sequencing Center for Infectious Disease"/>
            <person name="Wu L."/>
            <person name="Ma J."/>
        </authorList>
    </citation>
    <scope>NUCLEOTIDE SEQUENCE [LARGE SCALE GENOMIC DNA]</scope>
    <source>
        <strain evidence="3">KCTC 13193</strain>
    </source>
</reference>
<dbReference type="InterPro" id="IPR000182">
    <property type="entry name" value="GNAT_dom"/>
</dbReference>
<comment type="caution">
    <text evidence="2">The sequence shown here is derived from an EMBL/GenBank/DDBJ whole genome shotgun (WGS) entry which is preliminary data.</text>
</comment>
<evidence type="ECO:0000259" key="1">
    <source>
        <dbReference type="PROSITE" id="PS51186"/>
    </source>
</evidence>
<proteinExistence type="predicted"/>
<dbReference type="Gene3D" id="3.40.630.30">
    <property type="match status" value="1"/>
</dbReference>
<protein>
    <submittedName>
        <fullName evidence="2">GNAT family N-acetyltransferase</fullName>
        <ecNumber evidence="2">2.3.-.-</ecNumber>
    </submittedName>
</protein>
<name>A0ABV7A9N4_9BACI</name>
<keyword evidence="3" id="KW-1185">Reference proteome</keyword>
<dbReference type="InterPro" id="IPR016181">
    <property type="entry name" value="Acyl_CoA_acyltransferase"/>
</dbReference>
<keyword evidence="2" id="KW-0012">Acyltransferase</keyword>
<dbReference type="PROSITE" id="PS51186">
    <property type="entry name" value="GNAT"/>
    <property type="match status" value="1"/>
</dbReference>
<dbReference type="GO" id="GO:0016746">
    <property type="term" value="F:acyltransferase activity"/>
    <property type="evidence" value="ECO:0007669"/>
    <property type="project" value="UniProtKB-KW"/>
</dbReference>
<feature type="domain" description="N-acetyltransferase" evidence="1">
    <location>
        <begin position="3"/>
        <end position="155"/>
    </location>
</feature>
<dbReference type="SUPFAM" id="SSF55729">
    <property type="entry name" value="Acyl-CoA N-acyltransferases (Nat)"/>
    <property type="match status" value="1"/>
</dbReference>
<dbReference type="EC" id="2.3.-.-" evidence="2"/>